<dbReference type="SUPFAM" id="SSF50998">
    <property type="entry name" value="Quinoprotein alcohol dehydrogenase-like"/>
    <property type="match status" value="2"/>
</dbReference>
<dbReference type="InterPro" id="IPR015943">
    <property type="entry name" value="WD40/YVTN_repeat-like_dom_sf"/>
</dbReference>
<evidence type="ECO:0000313" key="5">
    <source>
        <dbReference type="Proteomes" id="UP000722125"/>
    </source>
</evidence>
<accession>A0ABS5TVJ5</accession>
<dbReference type="InterPro" id="IPR018391">
    <property type="entry name" value="PQQ_b-propeller_rpt"/>
</dbReference>
<evidence type="ECO:0000259" key="3">
    <source>
        <dbReference type="Pfam" id="PF13360"/>
    </source>
</evidence>
<dbReference type="PANTHER" id="PTHR34512">
    <property type="entry name" value="CELL SURFACE PROTEIN"/>
    <property type="match status" value="1"/>
</dbReference>
<feature type="domain" description="Pyrrolo-quinoline quinone repeat" evidence="3">
    <location>
        <begin position="366"/>
        <end position="459"/>
    </location>
</feature>
<keyword evidence="2" id="KW-0812">Transmembrane</keyword>
<evidence type="ECO:0000256" key="2">
    <source>
        <dbReference type="SAM" id="Phobius"/>
    </source>
</evidence>
<evidence type="ECO:0000313" key="4">
    <source>
        <dbReference type="EMBL" id="MBT0993160.1"/>
    </source>
</evidence>
<keyword evidence="5" id="KW-1185">Reference proteome</keyword>
<name>A0ABS5TVJ5_9CELL</name>
<keyword evidence="2" id="KW-0472">Membrane</keyword>
<keyword evidence="2" id="KW-1133">Transmembrane helix</keyword>
<dbReference type="Pfam" id="PF13360">
    <property type="entry name" value="PQQ_2"/>
    <property type="match status" value="1"/>
</dbReference>
<dbReference type="Proteomes" id="UP000722125">
    <property type="component" value="Unassembled WGS sequence"/>
</dbReference>
<dbReference type="Gene3D" id="2.130.10.10">
    <property type="entry name" value="YVTN repeat-like/Quinoprotein amine dehydrogenase"/>
    <property type="match status" value="1"/>
</dbReference>
<feature type="region of interest" description="Disordered" evidence="1">
    <location>
        <begin position="1"/>
        <end position="29"/>
    </location>
</feature>
<dbReference type="InterPro" id="IPR011047">
    <property type="entry name" value="Quinoprotein_ADH-like_sf"/>
</dbReference>
<reference evidence="4 5" key="1">
    <citation type="submission" date="2021-05" db="EMBL/GenBank/DDBJ databases">
        <title>Description of Cellulomonas sp. DKR-3 sp. nov.</title>
        <authorList>
            <person name="Dahal R.H."/>
            <person name="Chaudhary D.K."/>
        </authorList>
    </citation>
    <scope>NUCLEOTIDE SEQUENCE [LARGE SCALE GENOMIC DNA]</scope>
    <source>
        <strain evidence="4 5">DKR-3</strain>
    </source>
</reference>
<dbReference type="InterPro" id="IPR002372">
    <property type="entry name" value="PQQ_rpt_dom"/>
</dbReference>
<feature type="transmembrane region" description="Helical" evidence="2">
    <location>
        <begin position="33"/>
        <end position="55"/>
    </location>
</feature>
<organism evidence="4 5">
    <name type="scientific">Cellulomonas fulva</name>
    <dbReference type="NCBI Taxonomy" id="2835530"/>
    <lineage>
        <taxon>Bacteria</taxon>
        <taxon>Bacillati</taxon>
        <taxon>Actinomycetota</taxon>
        <taxon>Actinomycetes</taxon>
        <taxon>Micrococcales</taxon>
        <taxon>Cellulomonadaceae</taxon>
        <taxon>Cellulomonas</taxon>
    </lineage>
</organism>
<evidence type="ECO:0000256" key="1">
    <source>
        <dbReference type="SAM" id="MobiDB-lite"/>
    </source>
</evidence>
<sequence>MPTSGSRMVAVELDEAPAAGPSEPPRRRPSRRAALWLGLAAGAVAAALVVTQGVLDRGERRRLDELADVRGLLQPVATPVRALWHLGGGREVLTDVPVAGRVVAVRDAGGWGAPAGTDLSHPSLVGYDVRTGDEAWRTPFPLDDADAVAVATGAPSVSRVRCVALRQARLLCALTNARLVGTRTAVVDGIDGRVVATRPLPPDAAWTTSGAALVVATSAPGPDPADVVWRVTATDASSGEVLWDARTPVVRRVDRVVPGSRDVDSSALLSARDGRVLLVHSAHLWVLDGGRLVRDAGVGVDGFAELGPGGTVVWQPVSQPADIPGALLTADGRRVRVHETLLDPTVDDSTARDLVFLTDTVRSGALVVRDRGTGTVRWQADGLTGGPVVLDGSVTVGTGTGARSYDAATGELRWTAVTGERAAYVGTDGRSIVVLTTDGTLHGLDLDDGAPRWQVDASRVLPAPAGALGQVTAWDGHLLLRGLDGSATLLAAG</sequence>
<dbReference type="EMBL" id="JAHBOH010000001">
    <property type="protein sequence ID" value="MBT0993160.1"/>
    <property type="molecule type" value="Genomic_DNA"/>
</dbReference>
<dbReference type="SMART" id="SM00564">
    <property type="entry name" value="PQQ"/>
    <property type="match status" value="3"/>
</dbReference>
<gene>
    <name evidence="4" type="ORF">KIN34_02500</name>
</gene>
<dbReference type="RefSeq" id="WP_214346212.1">
    <property type="nucleotide sequence ID" value="NZ_JAHBOH010000001.1"/>
</dbReference>
<protein>
    <submittedName>
        <fullName evidence="4">PQQ-binding-like beta-propeller repeat protein</fullName>
    </submittedName>
</protein>
<comment type="caution">
    <text evidence="4">The sequence shown here is derived from an EMBL/GenBank/DDBJ whole genome shotgun (WGS) entry which is preliminary data.</text>
</comment>
<proteinExistence type="predicted"/>
<dbReference type="PANTHER" id="PTHR34512:SF30">
    <property type="entry name" value="OUTER MEMBRANE PROTEIN ASSEMBLY FACTOR BAMB"/>
    <property type="match status" value="1"/>
</dbReference>